<feature type="binding site" evidence="14">
    <location>
        <position position="189"/>
    </location>
    <ligand>
        <name>Mg(2+)</name>
        <dbReference type="ChEBI" id="CHEBI:18420"/>
    </ligand>
</feature>
<keyword evidence="11 12" id="KW-0961">Cell wall biogenesis/degradation</keyword>
<dbReference type="InterPro" id="IPR003524">
    <property type="entry name" value="PNAcMuramoyl-5peptid_Trfase"/>
</dbReference>
<dbReference type="GO" id="GO:0009252">
    <property type="term" value="P:peptidoglycan biosynthetic process"/>
    <property type="evidence" value="ECO:0007669"/>
    <property type="project" value="UniProtKB-UniRule"/>
</dbReference>
<keyword evidence="6 12" id="KW-0133">Cell shape</keyword>
<evidence type="ECO:0000256" key="10">
    <source>
        <dbReference type="ARBA" id="ARBA00023306"/>
    </source>
</evidence>
<comment type="pathway">
    <text evidence="12">Cell wall biogenesis; peptidoglycan biosynthesis.</text>
</comment>
<evidence type="ECO:0000256" key="4">
    <source>
        <dbReference type="ARBA" id="ARBA00022679"/>
    </source>
</evidence>
<evidence type="ECO:0000313" key="16">
    <source>
        <dbReference type="Proteomes" id="UP000009374"/>
    </source>
</evidence>
<keyword evidence="3 12" id="KW-0132">Cell division</keyword>
<dbReference type="PANTHER" id="PTHR22926">
    <property type="entry name" value="PHOSPHO-N-ACETYLMURAMOYL-PENTAPEPTIDE-TRANSFERASE"/>
    <property type="match status" value="1"/>
</dbReference>
<dbReference type="EMBL" id="GG693873">
    <property type="protein sequence ID" value="EES52766.1"/>
    <property type="molecule type" value="Genomic_DNA"/>
</dbReference>
<comment type="similarity">
    <text evidence="2 12">Belongs to the glycosyltransferase 4 family. MraY subfamily.</text>
</comment>
<feature type="transmembrane region" description="Helical" evidence="12">
    <location>
        <begin position="133"/>
        <end position="149"/>
    </location>
</feature>
<keyword evidence="12" id="KW-1003">Cell membrane</keyword>
<gene>
    <name evidence="12" type="primary">mraY</name>
    <name evidence="15" type="ORF">UBAL3_92050138</name>
</gene>
<evidence type="ECO:0000256" key="2">
    <source>
        <dbReference type="ARBA" id="ARBA00005583"/>
    </source>
</evidence>
<dbReference type="GO" id="GO:0008360">
    <property type="term" value="P:regulation of cell shape"/>
    <property type="evidence" value="ECO:0007669"/>
    <property type="project" value="UniProtKB-KW"/>
</dbReference>
<dbReference type="GO" id="GO:0008963">
    <property type="term" value="F:phospho-N-acetylmuramoyl-pentapeptide-transferase activity"/>
    <property type="evidence" value="ECO:0007669"/>
    <property type="project" value="UniProtKB-UniRule"/>
</dbReference>
<evidence type="ECO:0000256" key="1">
    <source>
        <dbReference type="ARBA" id="ARBA00004141"/>
    </source>
</evidence>
<evidence type="ECO:0000256" key="5">
    <source>
        <dbReference type="ARBA" id="ARBA00022692"/>
    </source>
</evidence>
<dbReference type="GO" id="GO:0005886">
    <property type="term" value="C:plasma membrane"/>
    <property type="evidence" value="ECO:0007669"/>
    <property type="project" value="UniProtKB-SubCell"/>
</dbReference>
<dbReference type="GO" id="GO:0051992">
    <property type="term" value="F:UDP-N-acetylmuramoyl-L-alanyl-D-glutamyl-meso-2,6-diaminopimelyl-D-alanyl-D-alanine:undecaprenyl-phosphate transferase activity"/>
    <property type="evidence" value="ECO:0007669"/>
    <property type="project" value="RHEA"/>
</dbReference>
<evidence type="ECO:0000256" key="14">
    <source>
        <dbReference type="PIRSR" id="PIRSR600715-1"/>
    </source>
</evidence>
<evidence type="ECO:0000256" key="12">
    <source>
        <dbReference type="HAMAP-Rule" id="MF_00038"/>
    </source>
</evidence>
<protein>
    <recommendedName>
        <fullName evidence="12 13">Phospho-N-acetylmuramoyl-pentapeptide-transferase</fullName>
        <ecNumber evidence="12 13">2.7.8.13</ecNumber>
    </recommendedName>
    <alternativeName>
        <fullName evidence="12">UDP-MurNAc-pentapeptide phosphotransferase</fullName>
    </alternativeName>
</protein>
<dbReference type="PROSITE" id="PS01348">
    <property type="entry name" value="MRAY_2"/>
    <property type="match status" value="1"/>
</dbReference>
<dbReference type="Proteomes" id="UP000009374">
    <property type="component" value="Unassembled WGS sequence"/>
</dbReference>
<keyword evidence="4 12" id="KW-0808">Transferase</keyword>
<dbReference type="InterPro" id="IPR018480">
    <property type="entry name" value="PNAcMuramoyl-5peptid_Trfase_CS"/>
</dbReference>
<dbReference type="GO" id="GO:0071555">
    <property type="term" value="P:cell wall organization"/>
    <property type="evidence" value="ECO:0007669"/>
    <property type="project" value="UniProtKB-KW"/>
</dbReference>
<evidence type="ECO:0000256" key="7">
    <source>
        <dbReference type="ARBA" id="ARBA00022984"/>
    </source>
</evidence>
<dbReference type="Pfam" id="PF00953">
    <property type="entry name" value="Glycos_transf_4"/>
    <property type="match status" value="1"/>
</dbReference>
<dbReference type="AlphaFoldDB" id="C6HX56"/>
<feature type="transmembrane region" description="Helical" evidence="12">
    <location>
        <begin position="96"/>
        <end position="113"/>
    </location>
</feature>
<evidence type="ECO:0000256" key="6">
    <source>
        <dbReference type="ARBA" id="ARBA00022960"/>
    </source>
</evidence>
<sequence length="357" mass="38612">MLYQLFYLHHSLPVLNVFRYITFRSIYATLTALALVLLLGPSLIVMLRRMQIGQEVRDDGPQSHFSKKGTPTMGGVLILGALLVSVLLWADLSNKYVWMVLLSLLANGGIGFVDDYLKVIKKRSKGLSARQKFLLQLGAGTLLALWYMGVTGGDGRIGIPFMKSLNPDLGVLLLPFLVSVIVGSANAVNLTDGLDGLAVGPTIVVGLTFVVISYLVGNHVFASYLKVLEVPGAGELAVVMGALVGAALGFLWFNTYPAQMFMGDTGSLAIGGVIGMTAIVTRQELLLLLVGGIFVAEAVSVILQVGSYKLRKKRIFRMAPLHHHFELGGLTEPKVIVRFWIVSVVLALMALSTFKLR</sequence>
<keyword evidence="5 12" id="KW-0812">Transmembrane</keyword>
<dbReference type="PROSITE" id="PS01347">
    <property type="entry name" value="MRAY_1"/>
    <property type="match status" value="1"/>
</dbReference>
<dbReference type="NCBIfam" id="TIGR00445">
    <property type="entry name" value="mraY"/>
    <property type="match status" value="1"/>
</dbReference>
<feature type="binding site" evidence="14">
    <location>
        <position position="264"/>
    </location>
    <ligand>
        <name>Mg(2+)</name>
        <dbReference type="ChEBI" id="CHEBI:18420"/>
    </ligand>
</feature>
<dbReference type="HAMAP" id="MF_00038">
    <property type="entry name" value="MraY"/>
    <property type="match status" value="1"/>
</dbReference>
<keyword evidence="9 12" id="KW-0472">Membrane</keyword>
<dbReference type="InterPro" id="IPR000715">
    <property type="entry name" value="Glycosyl_transferase_4"/>
</dbReference>
<comment type="cofactor">
    <cofactor evidence="12 14">
        <name>Mg(2+)</name>
        <dbReference type="ChEBI" id="CHEBI:18420"/>
    </cofactor>
</comment>
<comment type="catalytic activity">
    <reaction evidence="12">
        <text>UDP-N-acetyl-alpha-D-muramoyl-L-alanyl-gamma-D-glutamyl-meso-2,6-diaminopimeloyl-D-alanyl-D-alanine + di-trans,octa-cis-undecaprenyl phosphate = di-trans,octa-cis-undecaprenyl diphospho-N-acetyl-alpha-D-muramoyl-L-alanyl-D-glutamyl-meso-2,6-diaminopimeloyl-D-alanyl-D-alanine + UMP</text>
        <dbReference type="Rhea" id="RHEA:28386"/>
        <dbReference type="ChEBI" id="CHEBI:57865"/>
        <dbReference type="ChEBI" id="CHEBI:60392"/>
        <dbReference type="ChEBI" id="CHEBI:61386"/>
        <dbReference type="ChEBI" id="CHEBI:61387"/>
        <dbReference type="EC" id="2.7.8.13"/>
    </reaction>
</comment>
<keyword evidence="12 14" id="KW-0460">Magnesium</keyword>
<evidence type="ECO:0000256" key="9">
    <source>
        <dbReference type="ARBA" id="ARBA00023136"/>
    </source>
</evidence>
<evidence type="ECO:0000256" key="8">
    <source>
        <dbReference type="ARBA" id="ARBA00022989"/>
    </source>
</evidence>
<reference evidence="15 16" key="1">
    <citation type="journal article" date="2009" name="Appl. Environ. Microbiol.">
        <title>Community genomic and proteomic analyses of chemoautotrophic iron-oxidizing "Leptospirillum rubarum" (Group II) and "Leptospirillum ferrodiazotrophum" (Group III) bacteria in acid mine drainage biofilms.</title>
        <authorList>
            <person name="Goltsman D.S."/>
            <person name="Denef V.J."/>
            <person name="Singer S.W."/>
            <person name="VerBerkmoes N.C."/>
            <person name="Lefsrud M."/>
            <person name="Mueller R.S."/>
            <person name="Dick G.J."/>
            <person name="Sun C.L."/>
            <person name="Wheeler K.E."/>
            <person name="Zemla A."/>
            <person name="Baker B.J."/>
            <person name="Hauser L."/>
            <person name="Land M."/>
            <person name="Shah M.B."/>
            <person name="Thelen M.P."/>
            <person name="Hettich R.L."/>
            <person name="Banfield J.F."/>
        </authorList>
    </citation>
    <scope>NUCLEOTIDE SEQUENCE [LARGE SCALE GENOMIC DNA]</scope>
</reference>
<dbReference type="Pfam" id="PF10555">
    <property type="entry name" value="MraY_sig1"/>
    <property type="match status" value="1"/>
</dbReference>
<evidence type="ECO:0000256" key="11">
    <source>
        <dbReference type="ARBA" id="ARBA00023316"/>
    </source>
</evidence>
<feature type="transmembrane region" description="Helical" evidence="12">
    <location>
        <begin position="169"/>
        <end position="190"/>
    </location>
</feature>
<feature type="transmembrane region" description="Helical" evidence="12">
    <location>
        <begin position="286"/>
        <end position="308"/>
    </location>
</feature>
<keyword evidence="16" id="KW-1185">Reference proteome</keyword>
<comment type="function">
    <text evidence="12">Catalyzes the initial step of the lipid cycle reactions in the biosynthesis of the cell wall peptidoglycan: transfers peptidoglycan precursor phospho-MurNAc-pentapeptide from UDP-MurNAc-pentapeptide onto the lipid carrier undecaprenyl phosphate, yielding undecaprenyl-pyrophosphoryl-MurNAc-pentapeptide, known as lipid I.</text>
</comment>
<dbReference type="CDD" id="cd06852">
    <property type="entry name" value="GT_MraY"/>
    <property type="match status" value="1"/>
</dbReference>
<keyword evidence="12 14" id="KW-0479">Metal-binding</keyword>
<dbReference type="EC" id="2.7.8.13" evidence="12 13"/>
<comment type="subcellular location">
    <subcellularLocation>
        <location evidence="12">Cell membrane</location>
        <topology evidence="12">Multi-pass membrane protein</topology>
    </subcellularLocation>
    <subcellularLocation>
        <location evidence="1">Membrane</location>
        <topology evidence="1">Multi-pass membrane protein</topology>
    </subcellularLocation>
</comment>
<feature type="transmembrane region" description="Helical" evidence="12">
    <location>
        <begin position="335"/>
        <end position="354"/>
    </location>
</feature>
<organism evidence="15 16">
    <name type="scientific">Leptospirillum ferrodiazotrophum</name>
    <dbReference type="NCBI Taxonomy" id="412449"/>
    <lineage>
        <taxon>Bacteria</taxon>
        <taxon>Pseudomonadati</taxon>
        <taxon>Nitrospirota</taxon>
        <taxon>Nitrospiria</taxon>
        <taxon>Nitrospirales</taxon>
        <taxon>Nitrospiraceae</taxon>
        <taxon>Leptospirillum</taxon>
    </lineage>
</organism>
<evidence type="ECO:0000256" key="13">
    <source>
        <dbReference type="NCBIfam" id="TIGR00445"/>
    </source>
</evidence>
<dbReference type="GO" id="GO:0046872">
    <property type="term" value="F:metal ion binding"/>
    <property type="evidence" value="ECO:0007669"/>
    <property type="project" value="UniProtKB-KW"/>
</dbReference>
<proteinExistence type="inferred from homology"/>
<dbReference type="UniPathway" id="UPA00219"/>
<evidence type="ECO:0000256" key="3">
    <source>
        <dbReference type="ARBA" id="ARBA00022618"/>
    </source>
</evidence>
<keyword evidence="10 12" id="KW-0131">Cell cycle</keyword>
<name>C6HX56_9BACT</name>
<feature type="transmembrane region" description="Helical" evidence="12">
    <location>
        <begin position="26"/>
        <end position="47"/>
    </location>
</feature>
<feature type="transmembrane region" description="Helical" evidence="12">
    <location>
        <begin position="236"/>
        <end position="253"/>
    </location>
</feature>
<keyword evidence="7 12" id="KW-0573">Peptidoglycan synthesis</keyword>
<feature type="transmembrane region" description="Helical" evidence="12">
    <location>
        <begin position="197"/>
        <end position="216"/>
    </location>
</feature>
<accession>C6HX56</accession>
<dbReference type="GO" id="GO:0051301">
    <property type="term" value="P:cell division"/>
    <property type="evidence" value="ECO:0007669"/>
    <property type="project" value="UniProtKB-KW"/>
</dbReference>
<feature type="transmembrane region" description="Helical" evidence="12">
    <location>
        <begin position="72"/>
        <end position="90"/>
    </location>
</feature>
<keyword evidence="8 12" id="KW-1133">Transmembrane helix</keyword>
<dbReference type="PANTHER" id="PTHR22926:SF5">
    <property type="entry name" value="PHOSPHO-N-ACETYLMURAMOYL-PENTAPEPTIDE-TRANSFERASE HOMOLOG"/>
    <property type="match status" value="1"/>
</dbReference>
<evidence type="ECO:0000313" key="15">
    <source>
        <dbReference type="EMBL" id="EES52766.1"/>
    </source>
</evidence>